<dbReference type="InterPro" id="IPR038266">
    <property type="entry name" value="NapC/NirT_cytc_sf"/>
</dbReference>
<evidence type="ECO:0000256" key="2">
    <source>
        <dbReference type="ARBA" id="ARBA00007395"/>
    </source>
</evidence>
<evidence type="ECO:0000313" key="18">
    <source>
        <dbReference type="EMBL" id="MBK7415165.1"/>
    </source>
</evidence>
<dbReference type="InterPro" id="IPR005126">
    <property type="entry name" value="NapC/NirT_cyt_c_N"/>
</dbReference>
<dbReference type="Pfam" id="PF03264">
    <property type="entry name" value="Cytochrom_NNT"/>
    <property type="match status" value="1"/>
</dbReference>
<dbReference type="AlphaFoldDB" id="A0A935JXV1"/>
<evidence type="ECO:0000256" key="10">
    <source>
        <dbReference type="ARBA" id="ARBA00023004"/>
    </source>
</evidence>
<keyword evidence="9 16" id="KW-1133">Transmembrane helix</keyword>
<keyword evidence="4" id="KW-1003">Cell membrane</keyword>
<feature type="binding site" description="covalent" evidence="13">
    <location>
        <position position="76"/>
    </location>
    <ligand>
        <name>heme</name>
        <dbReference type="ChEBI" id="CHEBI:30413"/>
        <label>2</label>
    </ligand>
</feature>
<evidence type="ECO:0000259" key="17">
    <source>
        <dbReference type="Pfam" id="PF03264"/>
    </source>
</evidence>
<dbReference type="InterPro" id="IPR036280">
    <property type="entry name" value="Multihaem_cyt_sf"/>
</dbReference>
<organism evidence="18 19">
    <name type="scientific">Candidatus Dechloromonas phosphorivorans</name>
    <dbReference type="NCBI Taxonomy" id="2899244"/>
    <lineage>
        <taxon>Bacteria</taxon>
        <taxon>Pseudomonadati</taxon>
        <taxon>Pseudomonadota</taxon>
        <taxon>Betaproteobacteria</taxon>
        <taxon>Rhodocyclales</taxon>
        <taxon>Azonexaceae</taxon>
        <taxon>Dechloromonas</taxon>
    </lineage>
</organism>
<feature type="binding site" description="covalent" evidence="13">
    <location>
        <position position="139"/>
    </location>
    <ligand>
        <name>heme</name>
        <dbReference type="ChEBI" id="CHEBI:30413"/>
        <label>4</label>
    </ligand>
</feature>
<feature type="binding site" description="covalent" evidence="13">
    <location>
        <position position="136"/>
    </location>
    <ligand>
        <name>heme</name>
        <dbReference type="ChEBI" id="CHEBI:30413"/>
        <label>4</label>
    </ligand>
</feature>
<dbReference type="Gene3D" id="1.10.3820.10">
    <property type="entry name" value="Di-heme elbow motif domain"/>
    <property type="match status" value="1"/>
</dbReference>
<feature type="binding site" description="axial binding residue" evidence="14">
    <location>
        <position position="80"/>
    </location>
    <ligand>
        <name>heme</name>
        <dbReference type="ChEBI" id="CHEBI:30413"/>
        <label>2</label>
    </ligand>
    <ligandPart>
        <name>Fe</name>
        <dbReference type="ChEBI" id="CHEBI:18248"/>
    </ligandPart>
</feature>
<keyword evidence="6 16" id="KW-0812">Transmembrane</keyword>
<reference evidence="18 19" key="1">
    <citation type="submission" date="2020-10" db="EMBL/GenBank/DDBJ databases">
        <title>Connecting structure to function with the recovery of over 1000 high-quality activated sludge metagenome-assembled genomes encoding full-length rRNA genes using long-read sequencing.</title>
        <authorList>
            <person name="Singleton C.M."/>
            <person name="Petriglieri F."/>
            <person name="Kristensen J.M."/>
            <person name="Kirkegaard R.H."/>
            <person name="Michaelsen T.Y."/>
            <person name="Andersen M.H."/>
            <person name="Karst S.M."/>
            <person name="Dueholm M.S."/>
            <person name="Nielsen P.H."/>
            <person name="Albertsen M."/>
        </authorList>
    </citation>
    <scope>NUCLEOTIDE SEQUENCE [LARGE SCALE GENOMIC DNA]</scope>
    <source>
        <strain evidence="18">EsbW_18-Q3-R4-48_BATAC.463</strain>
    </source>
</reference>
<evidence type="ECO:0000256" key="9">
    <source>
        <dbReference type="ARBA" id="ARBA00022989"/>
    </source>
</evidence>
<dbReference type="GO" id="GO:0020037">
    <property type="term" value="F:heme binding"/>
    <property type="evidence" value="ECO:0007669"/>
    <property type="project" value="InterPro"/>
</dbReference>
<dbReference type="PIRSF" id="PIRSF000013">
    <property type="entry name" value="4_hem_cytochrm_NapC"/>
    <property type="match status" value="1"/>
</dbReference>
<feature type="binding site" description="axial binding residue" evidence="14">
    <location>
        <position position="52"/>
    </location>
    <ligand>
        <name>heme</name>
        <dbReference type="ChEBI" id="CHEBI:30413"/>
        <label>1</label>
    </ligand>
    <ligandPart>
        <name>Fe</name>
        <dbReference type="ChEBI" id="CHEBI:18248"/>
    </ligandPart>
</feature>
<evidence type="ECO:0000256" key="8">
    <source>
        <dbReference type="ARBA" id="ARBA00022982"/>
    </source>
</evidence>
<feature type="binding site" description="covalent" evidence="13">
    <location>
        <position position="79"/>
    </location>
    <ligand>
        <name>heme</name>
        <dbReference type="ChEBI" id="CHEBI:30413"/>
        <label>2</label>
    </ligand>
</feature>
<feature type="compositionally biased region" description="Basic and acidic residues" evidence="15">
    <location>
        <begin position="198"/>
        <end position="219"/>
    </location>
</feature>
<comment type="cofactor">
    <cofactor evidence="13">
        <name>heme</name>
        <dbReference type="ChEBI" id="CHEBI:30413"/>
    </cofactor>
    <text evidence="13">Binds 4 heme groups per subunit.</text>
</comment>
<comment type="PTM">
    <text evidence="12">Binds 4 heme groups per subunit.</text>
</comment>
<evidence type="ECO:0000256" key="11">
    <source>
        <dbReference type="ARBA" id="ARBA00023136"/>
    </source>
</evidence>
<evidence type="ECO:0000256" key="6">
    <source>
        <dbReference type="ARBA" id="ARBA00022692"/>
    </source>
</evidence>
<keyword evidence="8 12" id="KW-0249">Electron transport</keyword>
<evidence type="ECO:0000256" key="16">
    <source>
        <dbReference type="SAM" id="Phobius"/>
    </source>
</evidence>
<feature type="binding site" description="covalent" evidence="13">
    <location>
        <position position="171"/>
    </location>
    <ligand>
        <name>heme</name>
        <dbReference type="ChEBI" id="CHEBI:30413"/>
        <label>4</label>
    </ligand>
</feature>
<dbReference type="PANTHER" id="PTHR30333">
    <property type="entry name" value="CYTOCHROME C-TYPE PROTEIN"/>
    <property type="match status" value="1"/>
</dbReference>
<dbReference type="InterPro" id="IPR051174">
    <property type="entry name" value="Cytochrome_c-type_ET"/>
</dbReference>
<dbReference type="FunFam" id="1.10.3820.10:FF:000001">
    <property type="entry name" value="Cytochrome c-type protein"/>
    <property type="match status" value="1"/>
</dbReference>
<keyword evidence="5 12" id="KW-0349">Heme</keyword>
<feature type="domain" description="NapC/NirT cytochrome c N-terminal" evidence="17">
    <location>
        <begin position="16"/>
        <end position="181"/>
    </location>
</feature>
<dbReference type="InterPro" id="IPR024717">
    <property type="entry name" value="NapC/NirT/NrfH"/>
</dbReference>
<feature type="binding site" description="axial binding residue" evidence="14">
    <location>
        <position position="140"/>
    </location>
    <ligand>
        <name>heme</name>
        <dbReference type="ChEBI" id="CHEBI:30413"/>
        <label>3</label>
    </ligand>
    <ligandPart>
        <name>Fe</name>
        <dbReference type="ChEBI" id="CHEBI:18248"/>
    </ligandPart>
</feature>
<feature type="binding site" description="covalent" evidence="13">
    <location>
        <position position="49"/>
    </location>
    <ligand>
        <name>heme</name>
        <dbReference type="ChEBI" id="CHEBI:30413"/>
        <label>1</label>
    </ligand>
</feature>
<dbReference type="GO" id="GO:0019333">
    <property type="term" value="P:denitrification pathway"/>
    <property type="evidence" value="ECO:0007669"/>
    <property type="project" value="InterPro"/>
</dbReference>
<feature type="binding site" description="axial binding residue" evidence="14">
    <location>
        <position position="98"/>
    </location>
    <ligand>
        <name>heme</name>
        <dbReference type="ChEBI" id="CHEBI:30413"/>
        <label>1</label>
    </ligand>
    <ligandPart>
        <name>Fe</name>
        <dbReference type="ChEBI" id="CHEBI:18248"/>
    </ligandPart>
</feature>
<dbReference type="GO" id="GO:0009055">
    <property type="term" value="F:electron transfer activity"/>
    <property type="evidence" value="ECO:0007669"/>
    <property type="project" value="TreeGrafter"/>
</dbReference>
<keyword evidence="7 12" id="KW-0479">Metal-binding</keyword>
<evidence type="ECO:0000313" key="19">
    <source>
        <dbReference type="Proteomes" id="UP000739411"/>
    </source>
</evidence>
<keyword evidence="3 12" id="KW-0813">Transport</keyword>
<accession>A0A935JXV1</accession>
<evidence type="ECO:0000256" key="4">
    <source>
        <dbReference type="ARBA" id="ARBA00022475"/>
    </source>
</evidence>
<gene>
    <name evidence="18" type="ORF">IPJ38_08735</name>
</gene>
<evidence type="ECO:0000256" key="14">
    <source>
        <dbReference type="PIRSR" id="PIRSR000013-2"/>
    </source>
</evidence>
<dbReference type="GO" id="GO:0009061">
    <property type="term" value="P:anaerobic respiration"/>
    <property type="evidence" value="ECO:0007669"/>
    <property type="project" value="TreeGrafter"/>
</dbReference>
<keyword evidence="10 12" id="KW-0408">Iron</keyword>
<dbReference type="SUPFAM" id="SSF48695">
    <property type="entry name" value="Multiheme cytochromes"/>
    <property type="match status" value="1"/>
</dbReference>
<protein>
    <recommendedName>
        <fullName evidence="12">Cytochrome c-type protein</fullName>
    </recommendedName>
</protein>
<evidence type="ECO:0000256" key="5">
    <source>
        <dbReference type="ARBA" id="ARBA00022617"/>
    </source>
</evidence>
<evidence type="ECO:0000256" key="12">
    <source>
        <dbReference type="PIRNR" id="PIRNR000013"/>
    </source>
</evidence>
<evidence type="ECO:0000256" key="3">
    <source>
        <dbReference type="ARBA" id="ARBA00022448"/>
    </source>
</evidence>
<proteinExistence type="inferred from homology"/>
<comment type="caution">
    <text evidence="18">The sequence shown here is derived from an EMBL/GenBank/DDBJ whole genome shotgun (WGS) entry which is preliminary data.</text>
</comment>
<evidence type="ECO:0000256" key="13">
    <source>
        <dbReference type="PIRSR" id="PIRSR000013-1"/>
    </source>
</evidence>
<comment type="similarity">
    <text evidence="2">Belongs to the NapC/NirT/NrfH family.</text>
</comment>
<evidence type="ECO:0000256" key="15">
    <source>
        <dbReference type="SAM" id="MobiDB-lite"/>
    </source>
</evidence>
<dbReference type="EMBL" id="JADJMS010000017">
    <property type="protein sequence ID" value="MBK7415165.1"/>
    <property type="molecule type" value="Genomic_DNA"/>
</dbReference>
<evidence type="ECO:0000256" key="7">
    <source>
        <dbReference type="ARBA" id="ARBA00022723"/>
    </source>
</evidence>
<sequence>MSLDKFTPAWVKRIGLATVAGLFIAGIVFWGGFNWALEATNKESFCIGCHEMEENVFKEYQNTIHYTNRTGVRATCPDCHVPKEWGPKMIRKIQASNEVLHKILGTIDTPEKFNAKRGQLAQNEWKRMKANDSQECRNCHRYDYMDYTEQGNRAARTHPQAFTDGKTCIDCHKGIAHQLPAIDQHIGKQNDGAVAISHGEKPAEPAKEEAKPEAKAESK</sequence>
<keyword evidence="11 16" id="KW-0472">Membrane</keyword>
<feature type="binding site" description="axial binding residue" evidence="14">
    <location>
        <position position="172"/>
    </location>
    <ligand>
        <name>heme</name>
        <dbReference type="ChEBI" id="CHEBI:30413"/>
        <label>4</label>
    </ligand>
    <ligandPart>
        <name>Fe</name>
        <dbReference type="ChEBI" id="CHEBI:18248"/>
    </ligandPart>
</feature>
<feature type="binding site" description="covalent" evidence="13">
    <location>
        <position position="46"/>
    </location>
    <ligand>
        <name>heme</name>
        <dbReference type="ChEBI" id="CHEBI:30413"/>
        <label>1</label>
    </ligand>
</feature>
<dbReference type="GO" id="GO:0005886">
    <property type="term" value="C:plasma membrane"/>
    <property type="evidence" value="ECO:0007669"/>
    <property type="project" value="UniProtKB-SubCell"/>
</dbReference>
<evidence type="ECO:0000256" key="1">
    <source>
        <dbReference type="ARBA" id="ARBA00004162"/>
    </source>
</evidence>
<name>A0A935JXV1_9RHOO</name>
<dbReference type="PANTHER" id="PTHR30333:SF1">
    <property type="entry name" value="CYTOCHROME C-TYPE PROTEIN NAPC"/>
    <property type="match status" value="1"/>
</dbReference>
<feature type="binding site" description="axial binding residue" evidence="14">
    <location>
        <position position="177"/>
    </location>
    <ligand>
        <name>heme</name>
        <dbReference type="ChEBI" id="CHEBI:30413"/>
        <label>2</label>
    </ligand>
    <ligandPart>
        <name>Fe</name>
        <dbReference type="ChEBI" id="CHEBI:18248"/>
    </ligandPart>
</feature>
<dbReference type="GO" id="GO:0046872">
    <property type="term" value="F:metal ion binding"/>
    <property type="evidence" value="ECO:0007669"/>
    <property type="project" value="UniProtKB-KW"/>
</dbReference>
<feature type="transmembrane region" description="Helical" evidence="16">
    <location>
        <begin position="14"/>
        <end position="37"/>
    </location>
</feature>
<feature type="region of interest" description="Disordered" evidence="15">
    <location>
        <begin position="189"/>
        <end position="219"/>
    </location>
</feature>
<dbReference type="Proteomes" id="UP000739411">
    <property type="component" value="Unassembled WGS sequence"/>
</dbReference>
<feature type="binding site" description="covalent" evidence="13">
    <location>
        <position position="168"/>
    </location>
    <ligand>
        <name>heme</name>
        <dbReference type="ChEBI" id="CHEBI:30413"/>
        <label>4</label>
    </ligand>
</feature>
<comment type="subcellular location">
    <subcellularLocation>
        <location evidence="1">Cell membrane</location>
        <topology evidence="1">Single-pass membrane protein</topology>
    </subcellularLocation>
</comment>